<evidence type="ECO:0000313" key="3">
    <source>
        <dbReference type="Proteomes" id="UP000355283"/>
    </source>
</evidence>
<dbReference type="EMBL" id="SDOX01000096">
    <property type="protein sequence ID" value="TFJ82704.1"/>
    <property type="molecule type" value="Genomic_DNA"/>
</dbReference>
<feature type="region of interest" description="Disordered" evidence="1">
    <location>
        <begin position="1"/>
        <end position="39"/>
    </location>
</feature>
<proteinExistence type="predicted"/>
<evidence type="ECO:0000313" key="2">
    <source>
        <dbReference type="EMBL" id="TFJ82704.1"/>
    </source>
</evidence>
<comment type="caution">
    <text evidence="2">The sequence shown here is derived from an EMBL/GenBank/DDBJ whole genome shotgun (WGS) entry which is preliminary data.</text>
</comment>
<evidence type="ECO:0000256" key="1">
    <source>
        <dbReference type="SAM" id="MobiDB-lite"/>
    </source>
</evidence>
<dbReference type="AlphaFoldDB" id="A0A4D9CVT6"/>
<gene>
    <name evidence="2" type="ORF">NSK_006128</name>
</gene>
<name>A0A4D9CVT6_9STRA</name>
<protein>
    <submittedName>
        <fullName evidence="2">Uncharacterized protein</fullName>
    </submittedName>
</protein>
<sequence length="69" mass="7852">MVRWRGADLSGWETDDERKISAKRGPRQEREEGGLPCQSPLQLKEEEVRSFMSRCSLSMDGSVTLQRGP</sequence>
<dbReference type="Proteomes" id="UP000355283">
    <property type="component" value="Unassembled WGS sequence"/>
</dbReference>
<feature type="compositionally biased region" description="Basic and acidic residues" evidence="1">
    <location>
        <begin position="16"/>
        <end position="33"/>
    </location>
</feature>
<keyword evidence="3" id="KW-1185">Reference proteome</keyword>
<reference evidence="2 3" key="1">
    <citation type="submission" date="2019-01" db="EMBL/GenBank/DDBJ databases">
        <title>Nuclear Genome Assembly of the Microalgal Biofuel strain Nannochloropsis salina CCMP1776.</title>
        <authorList>
            <person name="Hovde B."/>
        </authorList>
    </citation>
    <scope>NUCLEOTIDE SEQUENCE [LARGE SCALE GENOMIC DNA]</scope>
    <source>
        <strain evidence="2 3">CCMP1776</strain>
    </source>
</reference>
<accession>A0A4D9CVT6</accession>
<organism evidence="2 3">
    <name type="scientific">Nannochloropsis salina CCMP1776</name>
    <dbReference type="NCBI Taxonomy" id="1027361"/>
    <lineage>
        <taxon>Eukaryota</taxon>
        <taxon>Sar</taxon>
        <taxon>Stramenopiles</taxon>
        <taxon>Ochrophyta</taxon>
        <taxon>Eustigmatophyceae</taxon>
        <taxon>Eustigmatales</taxon>
        <taxon>Monodopsidaceae</taxon>
        <taxon>Microchloropsis</taxon>
        <taxon>Microchloropsis salina</taxon>
    </lineage>
</organism>